<dbReference type="Pfam" id="PF01594">
    <property type="entry name" value="AI-2E_transport"/>
    <property type="match status" value="1"/>
</dbReference>
<comment type="similarity">
    <text evidence="2">Belongs to the autoinducer-2 exporter (AI-2E) (TC 2.A.86) family.</text>
</comment>
<dbReference type="PANTHER" id="PTHR21716:SF68">
    <property type="entry name" value="TRANSPORT PROTEIN YTVI-RELATED"/>
    <property type="match status" value="1"/>
</dbReference>
<evidence type="ECO:0000313" key="7">
    <source>
        <dbReference type="EMBL" id="MCM3713346.1"/>
    </source>
</evidence>
<protein>
    <submittedName>
        <fullName evidence="7">Sporulation integral membrane protein YtvI</fullName>
    </submittedName>
</protein>
<dbReference type="GO" id="GO:0016020">
    <property type="term" value="C:membrane"/>
    <property type="evidence" value="ECO:0007669"/>
    <property type="project" value="UniProtKB-SubCell"/>
</dbReference>
<dbReference type="Proteomes" id="UP001139179">
    <property type="component" value="Unassembled WGS sequence"/>
</dbReference>
<dbReference type="EMBL" id="JAMBOL010000002">
    <property type="protein sequence ID" value="MCM3713346.1"/>
    <property type="molecule type" value="Genomic_DNA"/>
</dbReference>
<dbReference type="InterPro" id="IPR014227">
    <property type="entry name" value="YtvI-like"/>
</dbReference>
<dbReference type="GO" id="GO:0055085">
    <property type="term" value="P:transmembrane transport"/>
    <property type="evidence" value="ECO:0007669"/>
    <property type="project" value="TreeGrafter"/>
</dbReference>
<feature type="transmembrane region" description="Helical" evidence="6">
    <location>
        <begin position="66"/>
        <end position="89"/>
    </location>
</feature>
<dbReference type="NCBIfam" id="TIGR02872">
    <property type="entry name" value="spore_ytvI"/>
    <property type="match status" value="1"/>
</dbReference>
<sequence length="372" mass="41068">MGNNKVLQVIARMLVVALLIVLGWLALYYFVWLTFPFLIAAVFAFLMNPLVNILEKKARFPRPLAVLTGILVLFGLVGGLLTLIIIKLIDGFQYLSQFVPTQIEMISRNLQTYFNEHFVPLWIKGLGMIDELDPAQQNAIETSIQQIGGQFASILGNAGQAVANSLSHFVGALPLTLTVFLFVLLGLYFISKDWNRLKVWLKEKLPIRVSGQVASVYRDLKTKLVGFLTAQFILISMTAVVNFIGLLILNVEQPLTIALILGLVDLLPYLGTGLILIPWGIYCLVTGDLFLGFGLLILYTITIVLRQLAEPKVLSSSLGLNPLATLVSLFAGLQLFGFIGLFIGPVLLVLLVSLYEAKVFSGLWRFIIGNQS</sequence>
<evidence type="ECO:0000256" key="1">
    <source>
        <dbReference type="ARBA" id="ARBA00004141"/>
    </source>
</evidence>
<gene>
    <name evidence="7" type="primary">ytvI</name>
    <name evidence="7" type="ORF">M3202_04550</name>
</gene>
<keyword evidence="8" id="KW-1185">Reference proteome</keyword>
<name>A0A9X2IN21_9BACI</name>
<organism evidence="7 8">
    <name type="scientific">Halalkalibacter oceani</name>
    <dbReference type="NCBI Taxonomy" id="1653776"/>
    <lineage>
        <taxon>Bacteria</taxon>
        <taxon>Bacillati</taxon>
        <taxon>Bacillota</taxon>
        <taxon>Bacilli</taxon>
        <taxon>Bacillales</taxon>
        <taxon>Bacillaceae</taxon>
        <taxon>Halalkalibacter</taxon>
    </lineage>
</organism>
<feature type="transmembrane region" description="Helical" evidence="6">
    <location>
        <begin position="289"/>
        <end position="309"/>
    </location>
</feature>
<reference evidence="7" key="1">
    <citation type="submission" date="2022-05" db="EMBL/GenBank/DDBJ databases">
        <title>Comparative Genomics of Spacecraft Associated Microbes.</title>
        <authorList>
            <person name="Tran M.T."/>
            <person name="Wright A."/>
            <person name="Seuylemezian A."/>
            <person name="Eisen J."/>
            <person name="Coil D."/>
        </authorList>
    </citation>
    <scope>NUCLEOTIDE SEQUENCE</scope>
    <source>
        <strain evidence="7">214.1.1</strain>
    </source>
</reference>
<feature type="transmembrane region" description="Helical" evidence="6">
    <location>
        <begin position="37"/>
        <end position="54"/>
    </location>
</feature>
<dbReference type="RefSeq" id="WP_251222151.1">
    <property type="nucleotide sequence ID" value="NZ_JAMBOL010000002.1"/>
</dbReference>
<comment type="subcellular location">
    <subcellularLocation>
        <location evidence="1">Membrane</location>
        <topology evidence="1">Multi-pass membrane protein</topology>
    </subcellularLocation>
</comment>
<feature type="transmembrane region" description="Helical" evidence="6">
    <location>
        <begin position="329"/>
        <end position="355"/>
    </location>
</feature>
<feature type="transmembrane region" description="Helical" evidence="6">
    <location>
        <begin position="255"/>
        <end position="277"/>
    </location>
</feature>
<evidence type="ECO:0000256" key="3">
    <source>
        <dbReference type="ARBA" id="ARBA00022692"/>
    </source>
</evidence>
<keyword evidence="4 6" id="KW-1133">Transmembrane helix</keyword>
<feature type="transmembrane region" description="Helical" evidence="6">
    <location>
        <begin position="169"/>
        <end position="190"/>
    </location>
</feature>
<dbReference type="PANTHER" id="PTHR21716">
    <property type="entry name" value="TRANSMEMBRANE PROTEIN"/>
    <property type="match status" value="1"/>
</dbReference>
<dbReference type="AlphaFoldDB" id="A0A9X2IN21"/>
<evidence type="ECO:0000256" key="4">
    <source>
        <dbReference type="ARBA" id="ARBA00022989"/>
    </source>
</evidence>
<evidence type="ECO:0000256" key="5">
    <source>
        <dbReference type="ARBA" id="ARBA00023136"/>
    </source>
</evidence>
<keyword evidence="3 6" id="KW-0812">Transmembrane</keyword>
<proteinExistence type="inferred from homology"/>
<dbReference type="InterPro" id="IPR002549">
    <property type="entry name" value="AI-2E-like"/>
</dbReference>
<comment type="caution">
    <text evidence="7">The sequence shown here is derived from an EMBL/GenBank/DDBJ whole genome shotgun (WGS) entry which is preliminary data.</text>
</comment>
<evidence type="ECO:0000256" key="2">
    <source>
        <dbReference type="ARBA" id="ARBA00009773"/>
    </source>
</evidence>
<evidence type="ECO:0000256" key="6">
    <source>
        <dbReference type="SAM" id="Phobius"/>
    </source>
</evidence>
<keyword evidence="5 6" id="KW-0472">Membrane</keyword>
<feature type="transmembrane region" description="Helical" evidence="6">
    <location>
        <begin position="224"/>
        <end position="249"/>
    </location>
</feature>
<evidence type="ECO:0000313" key="8">
    <source>
        <dbReference type="Proteomes" id="UP001139179"/>
    </source>
</evidence>
<feature type="transmembrane region" description="Helical" evidence="6">
    <location>
        <begin position="9"/>
        <end position="31"/>
    </location>
</feature>
<accession>A0A9X2IN21</accession>